<dbReference type="PANTHER" id="PTHR18934:SF246">
    <property type="entry name" value="DEXH-BOX ATP-DEPENDENT RNA HELICASE DEXH4, CHLOROPLASTIC-RELATED"/>
    <property type="match status" value="1"/>
</dbReference>
<dbReference type="InterPro" id="IPR027417">
    <property type="entry name" value="P-loop_NTPase"/>
</dbReference>
<accession>A0A699YME6</accession>
<feature type="non-terminal residue" evidence="2">
    <location>
        <position position="259"/>
    </location>
</feature>
<dbReference type="Proteomes" id="UP000485058">
    <property type="component" value="Unassembled WGS sequence"/>
</dbReference>
<dbReference type="EMBL" id="BLLF01000135">
    <property type="protein sequence ID" value="GFH08066.1"/>
    <property type="molecule type" value="Genomic_DNA"/>
</dbReference>
<evidence type="ECO:0000313" key="2">
    <source>
        <dbReference type="EMBL" id="GFH08066.1"/>
    </source>
</evidence>
<proteinExistence type="predicted"/>
<dbReference type="AlphaFoldDB" id="A0A699YME6"/>
<dbReference type="PANTHER" id="PTHR18934">
    <property type="entry name" value="ATP-DEPENDENT RNA HELICASE"/>
    <property type="match status" value="1"/>
</dbReference>
<dbReference type="PROSITE" id="PS51192">
    <property type="entry name" value="HELICASE_ATP_BIND_1"/>
    <property type="match status" value="1"/>
</dbReference>
<comment type="caution">
    <text evidence="2">The sequence shown here is derived from an EMBL/GenBank/DDBJ whole genome shotgun (WGS) entry which is preliminary data.</text>
</comment>
<feature type="domain" description="Helicase ATP-binding" evidence="1">
    <location>
        <begin position="1"/>
        <end position="78"/>
    </location>
</feature>
<dbReference type="InterPro" id="IPR014001">
    <property type="entry name" value="Helicase_ATP-bd"/>
</dbReference>
<dbReference type="Gene3D" id="3.40.50.300">
    <property type="entry name" value="P-loop containing nucleotide triphosphate hydrolases"/>
    <property type="match status" value="2"/>
</dbReference>
<organism evidence="2 3">
    <name type="scientific">Haematococcus lacustris</name>
    <name type="common">Green alga</name>
    <name type="synonym">Haematococcus pluvialis</name>
    <dbReference type="NCBI Taxonomy" id="44745"/>
    <lineage>
        <taxon>Eukaryota</taxon>
        <taxon>Viridiplantae</taxon>
        <taxon>Chlorophyta</taxon>
        <taxon>core chlorophytes</taxon>
        <taxon>Chlorophyceae</taxon>
        <taxon>CS clade</taxon>
        <taxon>Chlamydomonadales</taxon>
        <taxon>Haematococcaceae</taxon>
        <taxon>Haematococcus</taxon>
    </lineage>
</organism>
<keyword evidence="3" id="KW-1185">Reference proteome</keyword>
<dbReference type="GO" id="GO:0004386">
    <property type="term" value="F:helicase activity"/>
    <property type="evidence" value="ECO:0007669"/>
    <property type="project" value="TreeGrafter"/>
</dbReference>
<protein>
    <recommendedName>
        <fullName evidence="1">Helicase ATP-binding domain-containing protein</fullName>
    </recommendedName>
</protein>
<feature type="non-terminal residue" evidence="2">
    <location>
        <position position="1"/>
    </location>
</feature>
<sequence length="259" mass="28578">ILLRRLASESLLDSVTHVIVDEVHERSLQSDFLLALLRDMVAARRASKRPLKLILMSATLDAQRFAAYFNGCPVLTALGRTFPVQQLFLEDCYERTGYRLAADSPAAMRLSHAMSAATALGKAAGGSNSRGKASLVQQGWGDGDGLGSPLNPLYSAEAYEDYSTATQRNLARVNEEWLDYDLLEAILDHIDSLEPGAVLVFLPGFGNISEMYKRLSSSRKYNQGLHWVLRLHSSVSRQDQQRAFEVPAPGIRKIVLATN</sequence>
<reference evidence="2 3" key="1">
    <citation type="submission" date="2020-02" db="EMBL/GenBank/DDBJ databases">
        <title>Draft genome sequence of Haematococcus lacustris strain NIES-144.</title>
        <authorList>
            <person name="Morimoto D."/>
            <person name="Nakagawa S."/>
            <person name="Yoshida T."/>
            <person name="Sawayama S."/>
        </authorList>
    </citation>
    <scope>NUCLEOTIDE SEQUENCE [LARGE SCALE GENOMIC DNA]</scope>
    <source>
        <strain evidence="2 3">NIES-144</strain>
    </source>
</reference>
<dbReference type="GO" id="GO:0003723">
    <property type="term" value="F:RNA binding"/>
    <property type="evidence" value="ECO:0007669"/>
    <property type="project" value="TreeGrafter"/>
</dbReference>
<name>A0A699YME6_HAELA</name>
<dbReference type="SUPFAM" id="SSF52540">
    <property type="entry name" value="P-loop containing nucleoside triphosphate hydrolases"/>
    <property type="match status" value="1"/>
</dbReference>
<gene>
    <name evidence="2" type="ORF">HaLaN_02970</name>
</gene>
<evidence type="ECO:0000313" key="3">
    <source>
        <dbReference type="Proteomes" id="UP000485058"/>
    </source>
</evidence>
<evidence type="ECO:0000259" key="1">
    <source>
        <dbReference type="PROSITE" id="PS51192"/>
    </source>
</evidence>
<dbReference type="CDD" id="cd17917">
    <property type="entry name" value="DEXHc_RHA-like"/>
    <property type="match status" value="1"/>
</dbReference>